<accession>A0A8J7PA30</accession>
<proteinExistence type="predicted"/>
<dbReference type="AlphaFoldDB" id="A0A8J7PA30"/>
<sequence>MVSDDKVPIEIVLELPEILDAPVLMPSGEYLAAGDSVEHPEFGVGKVVRIATYHDDLGIVLRIEYPDSTHKTLGLNFVKKVSVGEKSPGGGSLSAT</sequence>
<protein>
    <submittedName>
        <fullName evidence="1">Uncharacterized protein</fullName>
    </submittedName>
</protein>
<name>A0A8J7PA30_9BACT</name>
<organism evidence="1 2">
    <name type="scientific">Candidatus Obscuribacter phosphatis</name>
    <dbReference type="NCBI Taxonomy" id="1906157"/>
    <lineage>
        <taxon>Bacteria</taxon>
        <taxon>Bacillati</taxon>
        <taxon>Candidatus Melainabacteria</taxon>
        <taxon>Candidatus Obscuribacterales</taxon>
        <taxon>Candidatus Obscuribacteraceae</taxon>
        <taxon>Candidatus Obscuribacter</taxon>
    </lineage>
</organism>
<reference evidence="1" key="1">
    <citation type="submission" date="2021-02" db="EMBL/GenBank/DDBJ databases">
        <title>Genome-Resolved Metagenomics of a Microbial Community Performing Photosynthetic Biological Nutrient Removal.</title>
        <authorList>
            <person name="Mcdaniel E.A."/>
        </authorList>
    </citation>
    <scope>NUCLEOTIDE SEQUENCE</scope>
    <source>
        <strain evidence="1">UWPOB_OBS1</strain>
    </source>
</reference>
<comment type="caution">
    <text evidence="1">The sequence shown here is derived from an EMBL/GenBank/DDBJ whole genome shotgun (WGS) entry which is preliminary data.</text>
</comment>
<dbReference type="EMBL" id="JAFLCK010000044">
    <property type="protein sequence ID" value="MBN8662599.1"/>
    <property type="molecule type" value="Genomic_DNA"/>
</dbReference>
<dbReference type="Proteomes" id="UP000664277">
    <property type="component" value="Unassembled WGS sequence"/>
</dbReference>
<evidence type="ECO:0000313" key="2">
    <source>
        <dbReference type="Proteomes" id="UP000664277"/>
    </source>
</evidence>
<evidence type="ECO:0000313" key="1">
    <source>
        <dbReference type="EMBL" id="MBN8662599.1"/>
    </source>
</evidence>
<gene>
    <name evidence="1" type="ORF">J0M35_19680</name>
</gene>